<protein>
    <submittedName>
        <fullName evidence="1">Uncharacterized protein</fullName>
    </submittedName>
</protein>
<dbReference type="EMBL" id="JASBWV010000014">
    <property type="protein sequence ID" value="KAJ9122722.1"/>
    <property type="molecule type" value="Genomic_DNA"/>
</dbReference>
<organism evidence="1 2">
    <name type="scientific">Naganishia onofrii</name>
    <dbReference type="NCBI Taxonomy" id="1851511"/>
    <lineage>
        <taxon>Eukaryota</taxon>
        <taxon>Fungi</taxon>
        <taxon>Dikarya</taxon>
        <taxon>Basidiomycota</taxon>
        <taxon>Agaricomycotina</taxon>
        <taxon>Tremellomycetes</taxon>
        <taxon>Filobasidiales</taxon>
        <taxon>Filobasidiaceae</taxon>
        <taxon>Naganishia</taxon>
    </lineage>
</organism>
<comment type="caution">
    <text evidence="1">The sequence shown here is derived from an EMBL/GenBank/DDBJ whole genome shotgun (WGS) entry which is preliminary data.</text>
</comment>
<name>A0ACC2XFN2_9TREE</name>
<gene>
    <name evidence="1" type="ORF">QFC24_004151</name>
</gene>
<reference evidence="1" key="1">
    <citation type="submission" date="2023-04" db="EMBL/GenBank/DDBJ databases">
        <title>Draft Genome sequencing of Naganishia species isolated from polar environments using Oxford Nanopore Technology.</title>
        <authorList>
            <person name="Leo P."/>
            <person name="Venkateswaran K."/>
        </authorList>
    </citation>
    <scope>NUCLEOTIDE SEQUENCE</scope>
    <source>
        <strain evidence="1">DBVPG 5303</strain>
    </source>
</reference>
<proteinExistence type="predicted"/>
<sequence length="147" mass="16695">MDNRSNLPHRANYTWGQIIAFRGLLSEAKRDAIFGTWILQVGMHGVLNGGRNDTSDLGGIDRQMASLGIVDNNVNAINRNQLSQVPFITFPAQNFTGNDVKRARKLVERALADPIFSVWLEQKNTHNLYAAFETRQYPEFQYRRVSA</sequence>
<dbReference type="Proteomes" id="UP001234202">
    <property type="component" value="Unassembled WGS sequence"/>
</dbReference>
<keyword evidence="2" id="KW-1185">Reference proteome</keyword>
<accession>A0ACC2XFN2</accession>
<evidence type="ECO:0000313" key="1">
    <source>
        <dbReference type="EMBL" id="KAJ9122722.1"/>
    </source>
</evidence>
<evidence type="ECO:0000313" key="2">
    <source>
        <dbReference type="Proteomes" id="UP001234202"/>
    </source>
</evidence>